<feature type="domain" description="Ribbon-helix-helix protein CopG" evidence="1">
    <location>
        <begin position="4"/>
        <end position="43"/>
    </location>
</feature>
<evidence type="ECO:0000259" key="1">
    <source>
        <dbReference type="Pfam" id="PF01402"/>
    </source>
</evidence>
<dbReference type="InterPro" id="IPR013321">
    <property type="entry name" value="Arc_rbn_hlx_hlx"/>
</dbReference>
<dbReference type="Gene3D" id="1.10.1220.10">
    <property type="entry name" value="Met repressor-like"/>
    <property type="match status" value="1"/>
</dbReference>
<evidence type="ECO:0000313" key="2">
    <source>
        <dbReference type="EMBL" id="WEL19131.1"/>
    </source>
</evidence>
<dbReference type="InterPro" id="IPR010985">
    <property type="entry name" value="Ribbon_hlx_hlx"/>
</dbReference>
<accession>A0ABY8CHH4</accession>
<dbReference type="SUPFAM" id="SSF47598">
    <property type="entry name" value="Ribbon-helix-helix"/>
    <property type="match status" value="1"/>
</dbReference>
<proteinExistence type="predicted"/>
<dbReference type="CDD" id="cd22231">
    <property type="entry name" value="RHH_NikR_HicB-like"/>
    <property type="match status" value="1"/>
</dbReference>
<organism evidence="2 3">
    <name type="scientific">Candidatus Nanohalococcus occultus</name>
    <dbReference type="NCBI Taxonomy" id="2978047"/>
    <lineage>
        <taxon>Archaea</taxon>
        <taxon>Candidatus Nanohalarchaeota</taxon>
        <taxon>Candidatus Nanohalarchaeota incertae sedis</taxon>
        <taxon>Candidatus Nanohalococcus</taxon>
    </lineage>
</organism>
<gene>
    <name evidence="2" type="ORF">SVXNc_0099</name>
</gene>
<dbReference type="Proteomes" id="UP001218034">
    <property type="component" value="Chromosome"/>
</dbReference>
<dbReference type="EMBL" id="CP104395">
    <property type="protein sequence ID" value="WEL19131.1"/>
    <property type="molecule type" value="Genomic_DNA"/>
</dbReference>
<evidence type="ECO:0000313" key="3">
    <source>
        <dbReference type="Proteomes" id="UP001218034"/>
    </source>
</evidence>
<dbReference type="RefSeq" id="WP_347722003.1">
    <property type="nucleotide sequence ID" value="NZ_CP104395.1"/>
</dbReference>
<keyword evidence="3" id="KW-1185">Reference proteome</keyword>
<dbReference type="GO" id="GO:0003677">
    <property type="term" value="F:DNA binding"/>
    <property type="evidence" value="ECO:0007669"/>
    <property type="project" value="UniProtKB-KW"/>
</dbReference>
<dbReference type="InterPro" id="IPR002145">
    <property type="entry name" value="CopG"/>
</dbReference>
<protein>
    <submittedName>
        <fullName evidence="2">CopG/MetJ, RHH domain containing DNA-binding protein, often an antitoxin in Type II toxin-antitoxin systems</fullName>
    </submittedName>
</protein>
<name>A0ABY8CHH4_9ARCH</name>
<dbReference type="GeneID" id="90589534"/>
<sequence length="81" mass="9819">MPSTSINLPEGLKKQLEERLERGDYQNTSEFIREAIREKLKRETQLHPKEIQRIMNVRERERKGEQKWIPFEQVKEELGIE</sequence>
<dbReference type="Pfam" id="PF01402">
    <property type="entry name" value="RHH_1"/>
    <property type="match status" value="1"/>
</dbReference>
<keyword evidence="2" id="KW-0238">DNA-binding</keyword>
<reference evidence="2 3" key="1">
    <citation type="submission" date="2022-09" db="EMBL/GenBank/DDBJ databases">
        <title>Xylan utilization by haloarchaea-nanohaloarchaea associations.</title>
        <authorList>
            <person name="Yakimov M."/>
        </authorList>
    </citation>
    <scope>NUCLEOTIDE SEQUENCE [LARGE SCALE GENOMIC DNA]</scope>
    <source>
        <strain evidence="2 3">SVXNc</strain>
    </source>
</reference>